<reference evidence="2 3" key="2">
    <citation type="journal article" date="2012" name="PLoS Pathog.">
        <title>Diverse lifestyles and strategies of plant pathogenesis encoded in the genomes of eighteen Dothideomycetes fungi.</title>
        <authorList>
            <person name="Ohm R.A."/>
            <person name="Feau N."/>
            <person name="Henrissat B."/>
            <person name="Schoch C.L."/>
            <person name="Horwitz B.A."/>
            <person name="Barry K.W."/>
            <person name="Condon B.J."/>
            <person name="Copeland A.C."/>
            <person name="Dhillon B."/>
            <person name="Glaser F."/>
            <person name="Hesse C.N."/>
            <person name="Kosti I."/>
            <person name="LaButti K."/>
            <person name="Lindquist E.A."/>
            <person name="Lucas S."/>
            <person name="Salamov A.A."/>
            <person name="Bradshaw R.E."/>
            <person name="Ciuffetti L."/>
            <person name="Hamelin R.C."/>
            <person name="Kema G.H.J."/>
            <person name="Lawrence C."/>
            <person name="Scott J.A."/>
            <person name="Spatafora J.W."/>
            <person name="Turgeon B.G."/>
            <person name="de Wit P.J.G.M."/>
            <person name="Zhong S."/>
            <person name="Goodwin S.B."/>
            <person name="Grigoriev I.V."/>
        </authorList>
    </citation>
    <scope>NUCLEOTIDE SEQUENCE [LARGE SCALE GENOMIC DNA]</scope>
    <source>
        <strain evidence="3">NZE10 / CBS 128990</strain>
    </source>
</reference>
<sequence>MVRSCPRVTDLISQLGLRAPYTKRGIDWKLSEAAPVHDMYLKDIDQLCKTHYTKDNDDILHGDQVRKAALSLSNQYGPAIWISSEARPWLLQPGEGARNAPYEQDLYWHDPRDREFIRSTLSTIVVEKIWRYRKENIRKMRDDLTDPSYTSTAQVHAPRSSRTSLAPLPTSLQCFTEGSGIDAHYNASWLKENGVWLGDVNDYDQVVNGPCFNDVCQNYLDMTFGDDGKAHEEPYMFDEVPEENTIILECAACKTFNSKNSPAGLVQVQCEGVIHKDNETVLQKNHWVFPCRLDGTAVFALVKRDKKNPEYWSFWRVDGGFTTTVYLTAMSKYQASPAKGKARAVVPRNPQHGRSAKRRRTDSGHDVALSKQAATGVGFCAIHSRESPELRSAAAPLTAGSLFASLGSPTRSQRSVSAGPAGHRSGSRKDFDSLYDSTPAPVLRPDTTNKVNVASIPTAAVQHEPQTTVAEPGLETARASVRPPSSAYSDRVRVWLTTDWTAAGRNVVLVHRSASVQDLYSEISKKLSRKLQGKTIAALNMSVNMPPHGNEAIDVEIDDDAGWETMLEFTREAGKSELSAIVLRTDD</sequence>
<accession>N1PJ44</accession>
<gene>
    <name evidence="2" type="ORF">DOTSEDRAFT_73684</name>
</gene>
<evidence type="ECO:0000313" key="2">
    <source>
        <dbReference type="EMBL" id="EME41346.1"/>
    </source>
</evidence>
<proteinExistence type="predicted"/>
<feature type="region of interest" description="Disordered" evidence="1">
    <location>
        <begin position="405"/>
        <end position="447"/>
    </location>
</feature>
<reference evidence="3" key="1">
    <citation type="journal article" date="2012" name="PLoS Genet.">
        <title>The genomes of the fungal plant pathogens Cladosporium fulvum and Dothistroma septosporum reveal adaptation to different hosts and lifestyles but also signatures of common ancestry.</title>
        <authorList>
            <person name="de Wit P.J.G.M."/>
            <person name="van der Burgt A."/>
            <person name="Oekmen B."/>
            <person name="Stergiopoulos I."/>
            <person name="Abd-Elsalam K.A."/>
            <person name="Aerts A.L."/>
            <person name="Bahkali A.H."/>
            <person name="Beenen H.G."/>
            <person name="Chettri P."/>
            <person name="Cox M.P."/>
            <person name="Datema E."/>
            <person name="de Vries R.P."/>
            <person name="Dhillon B."/>
            <person name="Ganley A.R."/>
            <person name="Griffiths S.A."/>
            <person name="Guo Y."/>
            <person name="Hamelin R.C."/>
            <person name="Henrissat B."/>
            <person name="Kabir M.S."/>
            <person name="Jashni M.K."/>
            <person name="Kema G."/>
            <person name="Klaubauf S."/>
            <person name="Lapidus A."/>
            <person name="Levasseur A."/>
            <person name="Lindquist E."/>
            <person name="Mehrabi R."/>
            <person name="Ohm R.A."/>
            <person name="Owen T.J."/>
            <person name="Salamov A."/>
            <person name="Schwelm A."/>
            <person name="Schijlen E."/>
            <person name="Sun H."/>
            <person name="van den Burg H.A."/>
            <person name="van Ham R.C.H.J."/>
            <person name="Zhang S."/>
            <person name="Goodwin S.B."/>
            <person name="Grigoriev I.V."/>
            <person name="Collemare J."/>
            <person name="Bradshaw R.E."/>
        </authorList>
    </citation>
    <scope>NUCLEOTIDE SEQUENCE [LARGE SCALE GENOMIC DNA]</scope>
    <source>
        <strain evidence="3">NZE10 / CBS 128990</strain>
    </source>
</reference>
<dbReference type="EMBL" id="KB446542">
    <property type="protein sequence ID" value="EME41346.1"/>
    <property type="molecule type" value="Genomic_DNA"/>
</dbReference>
<evidence type="ECO:0000313" key="3">
    <source>
        <dbReference type="Proteomes" id="UP000016933"/>
    </source>
</evidence>
<dbReference type="AlphaFoldDB" id="N1PJ44"/>
<dbReference type="HOGENOM" id="CLU_462478_0_0_1"/>
<organism evidence="2 3">
    <name type="scientific">Dothistroma septosporum (strain NZE10 / CBS 128990)</name>
    <name type="common">Red band needle blight fungus</name>
    <name type="synonym">Mycosphaerella pini</name>
    <dbReference type="NCBI Taxonomy" id="675120"/>
    <lineage>
        <taxon>Eukaryota</taxon>
        <taxon>Fungi</taxon>
        <taxon>Dikarya</taxon>
        <taxon>Ascomycota</taxon>
        <taxon>Pezizomycotina</taxon>
        <taxon>Dothideomycetes</taxon>
        <taxon>Dothideomycetidae</taxon>
        <taxon>Mycosphaerellales</taxon>
        <taxon>Mycosphaerellaceae</taxon>
        <taxon>Dothistroma</taxon>
    </lineage>
</organism>
<dbReference type="OMA" id="QCFTEGS"/>
<feature type="compositionally biased region" description="Polar residues" evidence="1">
    <location>
        <begin position="407"/>
        <end position="416"/>
    </location>
</feature>
<dbReference type="OrthoDB" id="3647304at2759"/>
<keyword evidence="3" id="KW-1185">Reference proteome</keyword>
<protein>
    <submittedName>
        <fullName evidence="2">Uncharacterized protein</fullName>
    </submittedName>
</protein>
<dbReference type="Proteomes" id="UP000016933">
    <property type="component" value="Unassembled WGS sequence"/>
</dbReference>
<evidence type="ECO:0000256" key="1">
    <source>
        <dbReference type="SAM" id="MobiDB-lite"/>
    </source>
</evidence>
<name>N1PJ44_DOTSN</name>
<feature type="region of interest" description="Disordered" evidence="1">
    <location>
        <begin position="338"/>
        <end position="367"/>
    </location>
</feature>
<dbReference type="eggNOG" id="ENOG502RG1X">
    <property type="taxonomic scope" value="Eukaryota"/>
</dbReference>